<dbReference type="InterPro" id="IPR001753">
    <property type="entry name" value="Enoyl-CoA_hydra/iso"/>
</dbReference>
<gene>
    <name evidence="3" type="ORF">SAMN04488548_1343341</name>
</gene>
<dbReference type="EMBL" id="FNLM01000034">
    <property type="protein sequence ID" value="SDU68960.1"/>
    <property type="molecule type" value="Genomic_DNA"/>
</dbReference>
<dbReference type="InterPro" id="IPR032710">
    <property type="entry name" value="NTF2-like_dom_sf"/>
</dbReference>
<dbReference type="Gene3D" id="3.90.226.10">
    <property type="entry name" value="2-enoyl-CoA Hydratase, Chain A, domain 1"/>
    <property type="match status" value="1"/>
</dbReference>
<accession>A0A1H2KJU0</accession>
<dbReference type="AlphaFoldDB" id="A0A1H2KJU0"/>
<dbReference type="Proteomes" id="UP000183180">
    <property type="component" value="Unassembled WGS sequence"/>
</dbReference>
<dbReference type="PANTHER" id="PTHR43459:SF1">
    <property type="entry name" value="EG:BACN32G11.4 PROTEIN"/>
    <property type="match status" value="1"/>
</dbReference>
<keyword evidence="3" id="KW-0413">Isomerase</keyword>
<protein>
    <submittedName>
        <fullName evidence="3">2-(1,2-epoxy-1,2-dihydrophenyl)acetyl-CoA isomerase</fullName>
    </submittedName>
</protein>
<dbReference type="RefSeq" id="WP_074852001.1">
    <property type="nucleotide sequence ID" value="NZ_FNLM01000034.1"/>
</dbReference>
<dbReference type="Pfam" id="PF12680">
    <property type="entry name" value="SnoaL_2"/>
    <property type="match status" value="1"/>
</dbReference>
<evidence type="ECO:0000313" key="4">
    <source>
        <dbReference type="Proteomes" id="UP000183180"/>
    </source>
</evidence>
<organism evidence="3 4">
    <name type="scientific">Gordonia westfalica</name>
    <dbReference type="NCBI Taxonomy" id="158898"/>
    <lineage>
        <taxon>Bacteria</taxon>
        <taxon>Bacillati</taxon>
        <taxon>Actinomycetota</taxon>
        <taxon>Actinomycetes</taxon>
        <taxon>Mycobacteriales</taxon>
        <taxon>Gordoniaceae</taxon>
        <taxon>Gordonia</taxon>
    </lineage>
</organism>
<dbReference type="GO" id="GO:0016853">
    <property type="term" value="F:isomerase activity"/>
    <property type="evidence" value="ECO:0007669"/>
    <property type="project" value="UniProtKB-KW"/>
</dbReference>
<dbReference type="Gene3D" id="3.10.450.50">
    <property type="match status" value="1"/>
</dbReference>
<dbReference type="Gene3D" id="1.10.12.10">
    <property type="entry name" value="Lyase 2-enoyl-coa Hydratase, Chain A, domain 2"/>
    <property type="match status" value="1"/>
</dbReference>
<evidence type="ECO:0000256" key="1">
    <source>
        <dbReference type="ARBA" id="ARBA00005254"/>
    </source>
</evidence>
<dbReference type="InterPro" id="IPR014748">
    <property type="entry name" value="Enoyl-CoA_hydra_C"/>
</dbReference>
<comment type="similarity">
    <text evidence="1">Belongs to the enoyl-CoA hydratase/isomerase family.</text>
</comment>
<dbReference type="PANTHER" id="PTHR43459">
    <property type="entry name" value="ENOYL-COA HYDRATASE"/>
    <property type="match status" value="1"/>
</dbReference>
<name>A0A1H2KJU0_9ACTN</name>
<evidence type="ECO:0000259" key="2">
    <source>
        <dbReference type="Pfam" id="PF12680"/>
    </source>
</evidence>
<evidence type="ECO:0000313" key="3">
    <source>
        <dbReference type="EMBL" id="SDU68960.1"/>
    </source>
</evidence>
<dbReference type="OrthoDB" id="8452484at2"/>
<dbReference type="InterPro" id="IPR037401">
    <property type="entry name" value="SnoaL-like"/>
</dbReference>
<proteinExistence type="inferred from homology"/>
<feature type="domain" description="SnoaL-like" evidence="2">
    <location>
        <begin position="14"/>
        <end position="121"/>
    </location>
</feature>
<dbReference type="STRING" id="158898.SAMN04488548_1343341"/>
<dbReference type="CDD" id="cd06558">
    <property type="entry name" value="crotonase-like"/>
    <property type="match status" value="1"/>
</dbReference>
<dbReference type="InterPro" id="IPR029045">
    <property type="entry name" value="ClpP/crotonase-like_dom_sf"/>
</dbReference>
<sequence length="413" mass="43725">MDSGLADARTGIMRSLYAALAEGDSSRVGELLDPAFVGRVTPGMPLGLGGEYVGAESMQRDFWWRLGSAFRVHAEPDAFHPLDNDRVQVHGRYRGTARATGRTVDAQFIHTVTFAGERISRLDQLTDSAAWQAALDGSCVATPPYPGPAIGDLETIDYSVADGVAQVILDRPDARNAIDLRLAEEILAVARAIAADARVRAVLIAGNGPALTVGGDIAYFDSAPPEALGALTARMTEPFHQAFRILDRIDAPIVTAAHGAVAGGGLGFVYIADIVIAAQGSVFTTAFSGIGLSGDGGGTWHLPRLVGEARARRMYLENLRVDAARAESWGLVSEVVPDAEVRQRALATATRLAAGPTRAFGRQRALLRDSWDSTLSEQLRAETDALAVTGATHDAQNAVAAFRAGTRPTFEGR</sequence>
<dbReference type="Pfam" id="PF00378">
    <property type="entry name" value="ECH_1"/>
    <property type="match status" value="1"/>
</dbReference>
<dbReference type="SUPFAM" id="SSF52096">
    <property type="entry name" value="ClpP/crotonase"/>
    <property type="match status" value="1"/>
</dbReference>
<dbReference type="SUPFAM" id="SSF54427">
    <property type="entry name" value="NTF2-like"/>
    <property type="match status" value="1"/>
</dbReference>
<reference evidence="3 4" key="1">
    <citation type="submission" date="2016-10" db="EMBL/GenBank/DDBJ databases">
        <authorList>
            <person name="de Groot N.N."/>
        </authorList>
    </citation>
    <scope>NUCLEOTIDE SEQUENCE [LARGE SCALE GENOMIC DNA]</scope>
    <source>
        <strain evidence="3 4">DSM 44215</strain>
    </source>
</reference>